<dbReference type="EMBL" id="FZMP01000042">
    <property type="protein sequence ID" value="SNQ59802.1"/>
    <property type="molecule type" value="Genomic_DNA"/>
</dbReference>
<dbReference type="PANTHER" id="PTHR30349">
    <property type="entry name" value="PHAGE INTEGRASE-RELATED"/>
    <property type="match status" value="1"/>
</dbReference>
<keyword evidence="1" id="KW-0233">DNA recombination</keyword>
<organism evidence="3 4">
    <name type="scientific">Candidatus Methanoperedens nitratireducens</name>
    <dbReference type="NCBI Taxonomy" id="1392998"/>
    <lineage>
        <taxon>Archaea</taxon>
        <taxon>Methanobacteriati</taxon>
        <taxon>Methanobacteriota</taxon>
        <taxon>Stenosarchaea group</taxon>
        <taxon>Methanomicrobia</taxon>
        <taxon>Methanosarcinales</taxon>
        <taxon>ANME-2 cluster</taxon>
        <taxon>Candidatus Methanoperedentaceae</taxon>
        <taxon>Candidatus Methanoperedens</taxon>
    </lineage>
</organism>
<dbReference type="Gene3D" id="1.10.443.10">
    <property type="entry name" value="Intergrase catalytic core"/>
    <property type="match status" value="1"/>
</dbReference>
<dbReference type="GO" id="GO:0003677">
    <property type="term" value="F:DNA binding"/>
    <property type="evidence" value="ECO:0007669"/>
    <property type="project" value="InterPro"/>
</dbReference>
<dbReference type="InterPro" id="IPR002104">
    <property type="entry name" value="Integrase_catalytic"/>
</dbReference>
<protein>
    <recommendedName>
        <fullName evidence="2">Tyr recombinase domain-containing protein</fullName>
    </recommendedName>
</protein>
<dbReference type="Pfam" id="PF00589">
    <property type="entry name" value="Phage_integrase"/>
    <property type="match status" value="1"/>
</dbReference>
<evidence type="ECO:0000259" key="2">
    <source>
        <dbReference type="PROSITE" id="PS51898"/>
    </source>
</evidence>
<evidence type="ECO:0000313" key="4">
    <source>
        <dbReference type="Proteomes" id="UP000218615"/>
    </source>
</evidence>
<dbReference type="GO" id="GO:0006310">
    <property type="term" value="P:DNA recombination"/>
    <property type="evidence" value="ECO:0007669"/>
    <property type="project" value="UniProtKB-KW"/>
</dbReference>
<evidence type="ECO:0000313" key="3">
    <source>
        <dbReference type="EMBL" id="SNQ59802.1"/>
    </source>
</evidence>
<dbReference type="PANTHER" id="PTHR30349:SF87">
    <property type="entry name" value="TRANSPOSASE A"/>
    <property type="match status" value="1"/>
</dbReference>
<dbReference type="InterPro" id="IPR013762">
    <property type="entry name" value="Integrase-like_cat_sf"/>
</dbReference>
<dbReference type="InterPro" id="IPR011010">
    <property type="entry name" value="DNA_brk_join_enz"/>
</dbReference>
<gene>
    <name evidence="3" type="ORF">MNV_1360004</name>
</gene>
<dbReference type="Proteomes" id="UP000218615">
    <property type="component" value="Unassembled WGS sequence"/>
</dbReference>
<accession>A0A284VKP5</accession>
<feature type="domain" description="Tyr recombinase" evidence="2">
    <location>
        <begin position="102"/>
        <end position="277"/>
    </location>
</feature>
<dbReference type="RefSeq" id="WP_096204119.1">
    <property type="nucleotide sequence ID" value="NZ_FZMP01000042.1"/>
</dbReference>
<dbReference type="OrthoDB" id="144892at2157"/>
<dbReference type="SUPFAM" id="SSF56349">
    <property type="entry name" value="DNA breaking-rejoining enzymes"/>
    <property type="match status" value="1"/>
</dbReference>
<dbReference type="InterPro" id="IPR050090">
    <property type="entry name" value="Tyrosine_recombinase_XerCD"/>
</dbReference>
<keyword evidence="4" id="KW-1185">Reference proteome</keyword>
<reference evidence="4" key="1">
    <citation type="submission" date="2017-06" db="EMBL/GenBank/DDBJ databases">
        <authorList>
            <person name="Cremers G."/>
        </authorList>
    </citation>
    <scope>NUCLEOTIDE SEQUENCE [LARGE SCALE GENOMIC DNA]</scope>
</reference>
<dbReference type="GO" id="GO:0015074">
    <property type="term" value="P:DNA integration"/>
    <property type="evidence" value="ECO:0007669"/>
    <property type="project" value="InterPro"/>
</dbReference>
<dbReference type="PROSITE" id="PS51898">
    <property type="entry name" value="TYR_RECOMBINASE"/>
    <property type="match status" value="1"/>
</dbReference>
<name>A0A284VKP5_9EURY</name>
<dbReference type="CDD" id="cd00397">
    <property type="entry name" value="DNA_BRE_C"/>
    <property type="match status" value="1"/>
</dbReference>
<proteinExistence type="predicted"/>
<evidence type="ECO:0000256" key="1">
    <source>
        <dbReference type="ARBA" id="ARBA00023172"/>
    </source>
</evidence>
<sequence length="382" mass="43958">MTLAKYLQEMTLQHRRPNTIKNARLILSALDRFKPLNECTADDLKQYVQEYIKKFKLGHNGRSPQEGNLNTAYTIFKKYYNWAGKPEVIAWIKTKNVLKKINPNKLLTPAEIQTMLRVWDNSRDKCMLAIAYESGMRIGELLSLRVEDITIKEGECMVRVPDNYEGEDINAKTGSRSLVLIESLPYIEKYLLVHNGTSRLFEVHHVRAHYILKNMATKAGITKNVHWHLLRHTRATEMAKLGMQETAMKKRFGWSESSDMIRRYTSLTDEDADNSYREALGLGTKKKDIAINPIAKRCSKCGKLIDTGEYCPQCAEIQRLSEANMKATIKNQELIQEVETMKAMFREDVLKSMIETGVNELLKQKGVKINDGRIKELIENNL</sequence>
<dbReference type="AlphaFoldDB" id="A0A284VKP5"/>